<accession>A0A4Q5LXE6</accession>
<evidence type="ECO:0000259" key="8">
    <source>
        <dbReference type="Pfam" id="PF12704"/>
    </source>
</evidence>
<name>A0A4Q5LXE6_9BACT</name>
<comment type="caution">
    <text evidence="9">The sequence shown here is derived from an EMBL/GenBank/DDBJ whole genome shotgun (WGS) entry which is preliminary data.</text>
</comment>
<dbReference type="Pfam" id="PF12704">
    <property type="entry name" value="MacB_PCD"/>
    <property type="match status" value="1"/>
</dbReference>
<dbReference type="Pfam" id="PF02687">
    <property type="entry name" value="FtsX"/>
    <property type="match status" value="1"/>
</dbReference>
<protein>
    <submittedName>
        <fullName evidence="9">ABC transporter permease</fullName>
    </submittedName>
</protein>
<feature type="transmembrane region" description="Helical" evidence="6">
    <location>
        <begin position="286"/>
        <end position="307"/>
    </location>
</feature>
<evidence type="ECO:0000259" key="7">
    <source>
        <dbReference type="Pfam" id="PF02687"/>
    </source>
</evidence>
<comment type="subcellular location">
    <subcellularLocation>
        <location evidence="1">Cell membrane</location>
        <topology evidence="1">Multi-pass membrane protein</topology>
    </subcellularLocation>
</comment>
<keyword evidence="2" id="KW-1003">Cell membrane</keyword>
<feature type="transmembrane region" description="Helical" evidence="6">
    <location>
        <begin position="377"/>
        <end position="399"/>
    </location>
</feature>
<dbReference type="EMBL" id="SEWF01000028">
    <property type="protein sequence ID" value="RYU94289.1"/>
    <property type="molecule type" value="Genomic_DNA"/>
</dbReference>
<dbReference type="InterPro" id="IPR003838">
    <property type="entry name" value="ABC3_permease_C"/>
</dbReference>
<evidence type="ECO:0000256" key="2">
    <source>
        <dbReference type="ARBA" id="ARBA00022475"/>
    </source>
</evidence>
<dbReference type="AlphaFoldDB" id="A0A4Q5LXE6"/>
<dbReference type="GO" id="GO:0022857">
    <property type="term" value="F:transmembrane transporter activity"/>
    <property type="evidence" value="ECO:0007669"/>
    <property type="project" value="TreeGrafter"/>
</dbReference>
<dbReference type="PANTHER" id="PTHR30572">
    <property type="entry name" value="MEMBRANE COMPONENT OF TRANSPORTER-RELATED"/>
    <property type="match status" value="1"/>
</dbReference>
<organism evidence="9 10">
    <name type="scientific">Emticicia agri</name>
    <dbReference type="NCBI Taxonomy" id="2492393"/>
    <lineage>
        <taxon>Bacteria</taxon>
        <taxon>Pseudomonadati</taxon>
        <taxon>Bacteroidota</taxon>
        <taxon>Cytophagia</taxon>
        <taxon>Cytophagales</taxon>
        <taxon>Leadbetterellaceae</taxon>
        <taxon>Emticicia</taxon>
    </lineage>
</organism>
<proteinExistence type="predicted"/>
<feature type="domain" description="MacB-like periplasmic core" evidence="8">
    <location>
        <begin position="20"/>
        <end position="241"/>
    </location>
</feature>
<feature type="transmembrane region" description="Helical" evidence="6">
    <location>
        <begin position="21"/>
        <end position="41"/>
    </location>
</feature>
<sequence>MLKNYLKITFAVLKRRKFFTFISLFGISFTLLVLVVITSFLDHLVSAGYPELNRDRSLYIEKMLQQDTTQNGSRSGPVSMYFIQNYVLKMTTPEMIGFASYPNTINAYANQNKVKLMYKYTDGNFWDITSFDFIEGKPFTKQNIDNNDYVMVINDDTRDKYFGKGVSAVGKTMELDNVNYRIIGVVRGCPVTRIYVASDVYLPYNTAKRDQTKKDLNGNYLVFLLAKSSGDFPKIKAEFQSIMSKVPIGSEEKWFKPNKIASTADTYVGSFLSQFTHSDGDTKKQYLYMALIGFALLFMSLPAINLVNVNISRIMERASEIGIRKAFGASSKVLTYQFITENIILTLIGGVIALILSVGVIYFINTSGMINYADLTINWKVFVVAILVSLVFGLLSGVYPAWRMSRLQVVTALRGGE</sequence>
<evidence type="ECO:0000313" key="9">
    <source>
        <dbReference type="EMBL" id="RYU94289.1"/>
    </source>
</evidence>
<keyword evidence="3 6" id="KW-0812">Transmembrane</keyword>
<keyword evidence="4 6" id="KW-1133">Transmembrane helix</keyword>
<evidence type="ECO:0000256" key="6">
    <source>
        <dbReference type="SAM" id="Phobius"/>
    </source>
</evidence>
<evidence type="ECO:0000256" key="4">
    <source>
        <dbReference type="ARBA" id="ARBA00022989"/>
    </source>
</evidence>
<dbReference type="RefSeq" id="WP_130022625.1">
    <property type="nucleotide sequence ID" value="NZ_SEWF01000028.1"/>
</dbReference>
<dbReference type="PANTHER" id="PTHR30572:SF18">
    <property type="entry name" value="ABC-TYPE MACROLIDE FAMILY EXPORT SYSTEM PERMEASE COMPONENT 2"/>
    <property type="match status" value="1"/>
</dbReference>
<evidence type="ECO:0000256" key="1">
    <source>
        <dbReference type="ARBA" id="ARBA00004651"/>
    </source>
</evidence>
<keyword evidence="5 6" id="KW-0472">Membrane</keyword>
<evidence type="ECO:0000313" key="10">
    <source>
        <dbReference type="Proteomes" id="UP000293162"/>
    </source>
</evidence>
<gene>
    <name evidence="9" type="ORF">EWM59_17890</name>
</gene>
<keyword evidence="10" id="KW-1185">Reference proteome</keyword>
<evidence type="ECO:0000256" key="3">
    <source>
        <dbReference type="ARBA" id="ARBA00022692"/>
    </source>
</evidence>
<feature type="domain" description="ABC3 transporter permease C-terminal" evidence="7">
    <location>
        <begin position="293"/>
        <end position="408"/>
    </location>
</feature>
<dbReference type="Proteomes" id="UP000293162">
    <property type="component" value="Unassembled WGS sequence"/>
</dbReference>
<dbReference type="InterPro" id="IPR025857">
    <property type="entry name" value="MacB_PCD"/>
</dbReference>
<evidence type="ECO:0000256" key="5">
    <source>
        <dbReference type="ARBA" id="ARBA00023136"/>
    </source>
</evidence>
<dbReference type="GO" id="GO:0005886">
    <property type="term" value="C:plasma membrane"/>
    <property type="evidence" value="ECO:0007669"/>
    <property type="project" value="UniProtKB-SubCell"/>
</dbReference>
<reference evidence="9 10" key="1">
    <citation type="submission" date="2019-02" db="EMBL/GenBank/DDBJ databases">
        <title>Bacterial novel species Emticicia sp. 17J42-9 isolated from soil.</title>
        <authorList>
            <person name="Jung H.-Y."/>
        </authorList>
    </citation>
    <scope>NUCLEOTIDE SEQUENCE [LARGE SCALE GENOMIC DNA]</scope>
    <source>
        <strain evidence="9 10">17J42-9</strain>
    </source>
</reference>
<dbReference type="InterPro" id="IPR050250">
    <property type="entry name" value="Macrolide_Exporter_MacB"/>
</dbReference>
<feature type="transmembrane region" description="Helical" evidence="6">
    <location>
        <begin position="343"/>
        <end position="365"/>
    </location>
</feature>
<dbReference type="OrthoDB" id="8740261at2"/>